<dbReference type="GO" id="GO:0015035">
    <property type="term" value="F:protein-disulfide reductase activity"/>
    <property type="evidence" value="ECO:0007669"/>
    <property type="project" value="TreeGrafter"/>
</dbReference>
<dbReference type="GO" id="GO:0036498">
    <property type="term" value="P:IRE1-mediated unfolded protein response"/>
    <property type="evidence" value="ECO:0007669"/>
    <property type="project" value="TreeGrafter"/>
</dbReference>
<dbReference type="Gene3D" id="3.40.30.10">
    <property type="entry name" value="Glutaredoxin"/>
    <property type="match status" value="1"/>
</dbReference>
<dbReference type="GO" id="GO:0051787">
    <property type="term" value="F:misfolded protein binding"/>
    <property type="evidence" value="ECO:0007669"/>
    <property type="project" value="TreeGrafter"/>
</dbReference>
<keyword evidence="7" id="KW-1185">Reference proteome</keyword>
<dbReference type="GO" id="GO:0016671">
    <property type="term" value="F:oxidoreductase activity, acting on a sulfur group of donors, disulfide as acceptor"/>
    <property type="evidence" value="ECO:0007669"/>
    <property type="project" value="TreeGrafter"/>
</dbReference>
<evidence type="ECO:0000259" key="6">
    <source>
        <dbReference type="PROSITE" id="PS50076"/>
    </source>
</evidence>
<evidence type="ECO:0000256" key="1">
    <source>
        <dbReference type="ARBA" id="ARBA00004163"/>
    </source>
</evidence>
<dbReference type="Proteomes" id="UP000887564">
    <property type="component" value="Unplaced"/>
</dbReference>
<dbReference type="InterPro" id="IPR052460">
    <property type="entry name" value="ER_disulfide_reductase"/>
</dbReference>
<dbReference type="InterPro" id="IPR018253">
    <property type="entry name" value="DnaJ_domain_CS"/>
</dbReference>
<keyword evidence="3" id="KW-0072">Autophagy</keyword>
<protein>
    <recommendedName>
        <fullName evidence="2">DnaJ homolog subfamily C member 16</fullName>
    </recommendedName>
    <alternativeName>
        <fullName evidence="5">Endoplasmic reticulum DNA J domain-containing protein 8</fullName>
    </alternativeName>
</protein>
<evidence type="ECO:0000256" key="2">
    <source>
        <dbReference type="ARBA" id="ARBA00020921"/>
    </source>
</evidence>
<accession>A0A914R3B3</accession>
<evidence type="ECO:0000256" key="4">
    <source>
        <dbReference type="ARBA" id="ARBA00035002"/>
    </source>
</evidence>
<evidence type="ECO:0000256" key="3">
    <source>
        <dbReference type="ARBA" id="ARBA00023006"/>
    </source>
</evidence>
<evidence type="ECO:0000256" key="5">
    <source>
        <dbReference type="ARBA" id="ARBA00035043"/>
    </source>
</evidence>
<dbReference type="AlphaFoldDB" id="A0A914R3B3"/>
<reference evidence="8" key="1">
    <citation type="submission" date="2022-11" db="UniProtKB">
        <authorList>
            <consortium name="WormBaseParasite"/>
        </authorList>
    </citation>
    <scope>IDENTIFICATION</scope>
</reference>
<dbReference type="WBParaSite" id="PEQ_0000109401-mRNA-1">
    <property type="protein sequence ID" value="PEQ_0000109401-mRNA-1"/>
    <property type="gene ID" value="PEQ_0000109401"/>
</dbReference>
<sequence>MNGVVPEVRNCLLTLAGAWEDDKNAHTEFVRLNRAYEVLMDEEMRKKYDQFGEKGLSDDFQGGNQYQSWQFYHDNFGIYDEDAEIVTLSRADFQQEVIESGEMWFVNFYSSFCSHCHQLAPTASVFDSRYFSSCYIFLHVI</sequence>
<dbReference type="PROSITE" id="PS50076">
    <property type="entry name" value="DNAJ_2"/>
    <property type="match status" value="1"/>
</dbReference>
<feature type="domain" description="J" evidence="6">
    <location>
        <begin position="1"/>
        <end position="52"/>
    </location>
</feature>
<organism evidence="7 8">
    <name type="scientific">Parascaris equorum</name>
    <name type="common">Equine roundworm</name>
    <dbReference type="NCBI Taxonomy" id="6256"/>
    <lineage>
        <taxon>Eukaryota</taxon>
        <taxon>Metazoa</taxon>
        <taxon>Ecdysozoa</taxon>
        <taxon>Nematoda</taxon>
        <taxon>Chromadorea</taxon>
        <taxon>Rhabditida</taxon>
        <taxon>Spirurina</taxon>
        <taxon>Ascaridomorpha</taxon>
        <taxon>Ascaridoidea</taxon>
        <taxon>Ascarididae</taxon>
        <taxon>Parascaris</taxon>
    </lineage>
</organism>
<proteinExistence type="predicted"/>
<dbReference type="InterPro" id="IPR036249">
    <property type="entry name" value="Thioredoxin-like_sf"/>
</dbReference>
<dbReference type="Gene3D" id="1.10.287.110">
    <property type="entry name" value="DnaJ domain"/>
    <property type="match status" value="1"/>
</dbReference>
<dbReference type="InterPro" id="IPR013766">
    <property type="entry name" value="Thioredoxin_domain"/>
</dbReference>
<name>A0A914R3B3_PAREQ</name>
<comment type="subcellular location">
    <subcellularLocation>
        <location evidence="1">Endoplasmic reticulum membrane</location>
        <topology evidence="1">Single-pass type IV membrane protein</topology>
    </subcellularLocation>
</comment>
<dbReference type="GO" id="GO:0006914">
    <property type="term" value="P:autophagy"/>
    <property type="evidence" value="ECO:0007669"/>
    <property type="project" value="UniProtKB-KW"/>
</dbReference>
<dbReference type="Pfam" id="PF00085">
    <property type="entry name" value="Thioredoxin"/>
    <property type="match status" value="1"/>
</dbReference>
<dbReference type="PRINTS" id="PR00625">
    <property type="entry name" value="JDOMAIN"/>
</dbReference>
<dbReference type="GO" id="GO:0005788">
    <property type="term" value="C:endoplasmic reticulum lumen"/>
    <property type="evidence" value="ECO:0007669"/>
    <property type="project" value="TreeGrafter"/>
</dbReference>
<dbReference type="InterPro" id="IPR036869">
    <property type="entry name" value="J_dom_sf"/>
</dbReference>
<dbReference type="InterPro" id="IPR001623">
    <property type="entry name" value="DnaJ_domain"/>
</dbReference>
<evidence type="ECO:0000313" key="8">
    <source>
        <dbReference type="WBParaSite" id="PEQ_0000109401-mRNA-1"/>
    </source>
</evidence>
<dbReference type="GO" id="GO:0005789">
    <property type="term" value="C:endoplasmic reticulum membrane"/>
    <property type="evidence" value="ECO:0007669"/>
    <property type="project" value="UniProtKB-SubCell"/>
</dbReference>
<dbReference type="SUPFAM" id="SSF52833">
    <property type="entry name" value="Thioredoxin-like"/>
    <property type="match status" value="1"/>
</dbReference>
<evidence type="ECO:0000313" key="7">
    <source>
        <dbReference type="Proteomes" id="UP000887564"/>
    </source>
</evidence>
<dbReference type="PANTHER" id="PTHR44340:SF1">
    <property type="entry name" value="DNAJ HOMOLOG SUBFAMILY C MEMBER 10"/>
    <property type="match status" value="1"/>
</dbReference>
<comment type="function">
    <text evidence="4">Plays an important role in regulating the size of autophagosomes during the formation process.</text>
</comment>
<dbReference type="PROSITE" id="PS00636">
    <property type="entry name" value="DNAJ_1"/>
    <property type="match status" value="1"/>
</dbReference>
<dbReference type="PANTHER" id="PTHR44340">
    <property type="entry name" value="DNAJ HOMOLOG SUBFAMILY C MEMBER 10"/>
    <property type="match status" value="1"/>
</dbReference>